<keyword evidence="3" id="KW-1185">Reference proteome</keyword>
<proteinExistence type="predicted"/>
<sequence>MSKSSPMREEKKTEQKQTLPQSVMLNSSSSSTIHRQRPAPETHRSANVGCMYGICFHLFSNHHATRPKFLTFRKKERGSSAKTEKQQPIGTCIAIESPRSPTVRQEIRCRSSSVAAEKRMLLLGDLAKCDEDLRELKKFIDELKSDCLAVDRDGGVDVETMPRMAKELGTELSSGEQPSPVSVLDELTRSPPRASRTKRSLPYGNTRQQQLETRHEEEFLGSPHLRRIQIMAAAHHGNSLSSSPLWCSRAMVATVEKACNEIAWGENREMGRIGMALQAQIYRDLVEETVKEVIQVGKTCGSWNLKLFYTNTKTAYSKF</sequence>
<reference evidence="2" key="1">
    <citation type="submission" date="2021-01" db="UniProtKB">
        <authorList>
            <consortium name="EnsemblPlants"/>
        </authorList>
    </citation>
    <scope>IDENTIFICATION</scope>
</reference>
<evidence type="ECO:0000313" key="2">
    <source>
        <dbReference type="EnsemblPlants" id="Kaladp0015s0004.1.v1.1"/>
    </source>
</evidence>
<dbReference type="AlphaFoldDB" id="A0A7N0SZ02"/>
<dbReference type="Gramene" id="Kaladp0015s0004.1.v1.1">
    <property type="protein sequence ID" value="Kaladp0015s0004.1.v1.1"/>
    <property type="gene ID" value="Kaladp0015s0004.v1.1"/>
</dbReference>
<feature type="compositionally biased region" description="Polar residues" evidence="1">
    <location>
        <begin position="171"/>
        <end position="180"/>
    </location>
</feature>
<feature type="region of interest" description="Disordered" evidence="1">
    <location>
        <begin position="1"/>
        <end position="43"/>
    </location>
</feature>
<feature type="region of interest" description="Disordered" evidence="1">
    <location>
        <begin position="168"/>
        <end position="216"/>
    </location>
</feature>
<feature type="compositionally biased region" description="Polar residues" evidence="1">
    <location>
        <begin position="16"/>
        <end position="33"/>
    </location>
</feature>
<accession>A0A7N0SZ02</accession>
<dbReference type="EnsemblPlants" id="Kaladp0015s0004.1.v1.1">
    <property type="protein sequence ID" value="Kaladp0015s0004.1.v1.1"/>
    <property type="gene ID" value="Kaladp0015s0004.v1.1"/>
</dbReference>
<dbReference type="PANTHER" id="PTHR37234:SF1">
    <property type="entry name" value="OS03G0319200 PROTEIN"/>
    <property type="match status" value="1"/>
</dbReference>
<feature type="compositionally biased region" description="Basic and acidic residues" evidence="1">
    <location>
        <begin position="1"/>
        <end position="15"/>
    </location>
</feature>
<dbReference type="OMA" id="FQLVCKY"/>
<dbReference type="PANTHER" id="PTHR37234">
    <property type="entry name" value="OS03G0319200 PROTEIN"/>
    <property type="match status" value="1"/>
</dbReference>
<evidence type="ECO:0000256" key="1">
    <source>
        <dbReference type="SAM" id="MobiDB-lite"/>
    </source>
</evidence>
<dbReference type="Proteomes" id="UP000594263">
    <property type="component" value="Unplaced"/>
</dbReference>
<protein>
    <submittedName>
        <fullName evidence="2">Uncharacterized protein</fullName>
    </submittedName>
</protein>
<organism evidence="2 3">
    <name type="scientific">Kalanchoe fedtschenkoi</name>
    <name type="common">Lavender scallops</name>
    <name type="synonym">South American air plant</name>
    <dbReference type="NCBI Taxonomy" id="63787"/>
    <lineage>
        <taxon>Eukaryota</taxon>
        <taxon>Viridiplantae</taxon>
        <taxon>Streptophyta</taxon>
        <taxon>Embryophyta</taxon>
        <taxon>Tracheophyta</taxon>
        <taxon>Spermatophyta</taxon>
        <taxon>Magnoliopsida</taxon>
        <taxon>eudicotyledons</taxon>
        <taxon>Gunneridae</taxon>
        <taxon>Pentapetalae</taxon>
        <taxon>Saxifragales</taxon>
        <taxon>Crassulaceae</taxon>
        <taxon>Kalanchoe</taxon>
    </lineage>
</organism>
<name>A0A7N0SZ02_KALFE</name>
<evidence type="ECO:0000313" key="3">
    <source>
        <dbReference type="Proteomes" id="UP000594263"/>
    </source>
</evidence>